<dbReference type="PANTHER" id="PTHR42831:SF1">
    <property type="entry name" value="FE-S PROTEIN MATURATION AUXILIARY FACTOR YITW"/>
    <property type="match status" value="1"/>
</dbReference>
<evidence type="ECO:0000259" key="1">
    <source>
        <dbReference type="Pfam" id="PF01883"/>
    </source>
</evidence>
<feature type="domain" description="DUF1858" evidence="2">
    <location>
        <begin position="132"/>
        <end position="188"/>
    </location>
</feature>
<organism evidence="3 4">
    <name type="scientific">Lactobacillus crispatus FB077-07</name>
    <dbReference type="NCBI Taxonomy" id="883092"/>
    <lineage>
        <taxon>Bacteria</taxon>
        <taxon>Bacillati</taxon>
        <taxon>Bacillota</taxon>
        <taxon>Bacilli</taxon>
        <taxon>Lactobacillales</taxon>
        <taxon>Lactobacillaceae</taxon>
        <taxon>Lactobacillus</taxon>
    </lineage>
</organism>
<dbReference type="PANTHER" id="PTHR42831">
    <property type="entry name" value="FE-S PROTEIN MATURATION AUXILIARY FACTOR YITW"/>
    <property type="match status" value="1"/>
</dbReference>
<dbReference type="SUPFAM" id="SSF117916">
    <property type="entry name" value="Fe-S cluster assembly (FSCA) domain-like"/>
    <property type="match status" value="1"/>
</dbReference>
<reference evidence="3 4" key="1">
    <citation type="submission" date="2012-07" db="EMBL/GenBank/DDBJ databases">
        <title>The Genome Sequence of Lactobacillus crispatus FB077-07.</title>
        <authorList>
            <consortium name="The Broad Institute Genome Sequencing Platform"/>
            <person name="Earl A."/>
            <person name="Ward D."/>
            <person name="Feldgarden M."/>
            <person name="Gevers D."/>
            <person name="Saerens B."/>
            <person name="Vaneechoutte M."/>
            <person name="Walker B."/>
            <person name="Young S.K."/>
            <person name="Zeng Q."/>
            <person name="Gargeya S."/>
            <person name="Fitzgerald M."/>
            <person name="Haas B."/>
            <person name="Abouelleil A."/>
            <person name="Alvarado L."/>
            <person name="Arachchi H.M."/>
            <person name="Berlin A.M."/>
            <person name="Chapman S.B."/>
            <person name="Goldberg J."/>
            <person name="Griggs A."/>
            <person name="Gujja S."/>
            <person name="Hansen M."/>
            <person name="Howarth C."/>
            <person name="Imamovic A."/>
            <person name="Larimer J."/>
            <person name="McCowen C."/>
            <person name="Montmayeur A."/>
            <person name="Murphy C."/>
            <person name="Neiman D."/>
            <person name="Pearson M."/>
            <person name="Priest M."/>
            <person name="Roberts A."/>
            <person name="Saif S."/>
            <person name="Shea T."/>
            <person name="Sisk P."/>
            <person name="Sykes S."/>
            <person name="Wortman J."/>
            <person name="Nusbaum C."/>
            <person name="Birren B."/>
        </authorList>
    </citation>
    <scope>NUCLEOTIDE SEQUENCE [LARGE SCALE GENOMIC DNA]</scope>
    <source>
        <strain evidence="3 4">FB077-07</strain>
    </source>
</reference>
<protein>
    <recommendedName>
        <fullName evidence="5">MIP18 family-like domain-containing protein</fullName>
    </recommendedName>
</protein>
<dbReference type="InterPro" id="IPR002744">
    <property type="entry name" value="MIP18-like"/>
</dbReference>
<dbReference type="InterPro" id="IPR038062">
    <property type="entry name" value="ScdA-like_N_sf"/>
</dbReference>
<dbReference type="HOGENOM" id="CLU_1413569_0_0_9"/>
<sequence>MIFWTFLLGEKMEEKNIKQVDQIMTALTQVIDPELQVDVVNLGLIYGIDIEGDKATIKMTLTIMGCPLSDYLEQHIQKAVLSVAGIKSCDIKLVWYPVWTTERLSSAAKKQLGVTNHDDQIKQEKATKEKIIDFSVPIKKMADEYPDFVQIMYDCGFTRIKIPGLLKTVGRVMTIPLGAQAMKLDLAKVKKAFEDKGYKVIND</sequence>
<dbReference type="InterPro" id="IPR052339">
    <property type="entry name" value="Fe-S_Maturation_MIP18"/>
</dbReference>
<evidence type="ECO:0000313" key="3">
    <source>
        <dbReference type="EMBL" id="EKB81749.1"/>
    </source>
</evidence>
<evidence type="ECO:0000259" key="2">
    <source>
        <dbReference type="Pfam" id="PF08984"/>
    </source>
</evidence>
<evidence type="ECO:0008006" key="5">
    <source>
        <dbReference type="Google" id="ProtNLM"/>
    </source>
</evidence>
<dbReference type="Proteomes" id="UP000004722">
    <property type="component" value="Unassembled WGS sequence"/>
</dbReference>
<dbReference type="Pfam" id="PF01883">
    <property type="entry name" value="FeS_assembly_P"/>
    <property type="match status" value="1"/>
</dbReference>
<accession>K1PNT1</accession>
<proteinExistence type="predicted"/>
<dbReference type="Gene3D" id="3.30.300.130">
    <property type="entry name" value="Fe-S cluster assembly (FSCA)"/>
    <property type="match status" value="1"/>
</dbReference>
<dbReference type="InterPro" id="IPR015077">
    <property type="entry name" value="DUF1858"/>
</dbReference>
<dbReference type="PATRIC" id="fig|883092.3.peg.90"/>
<dbReference type="InterPro" id="IPR034904">
    <property type="entry name" value="FSCA_dom_sf"/>
</dbReference>
<dbReference type="Gene3D" id="1.10.3910.10">
    <property type="entry name" value="SP0561-like"/>
    <property type="match status" value="1"/>
</dbReference>
<dbReference type="SUPFAM" id="SSF140683">
    <property type="entry name" value="SP0561-like"/>
    <property type="match status" value="1"/>
</dbReference>
<dbReference type="Pfam" id="PF08984">
    <property type="entry name" value="DUF1858"/>
    <property type="match status" value="1"/>
</dbReference>
<comment type="caution">
    <text evidence="3">The sequence shown here is derived from an EMBL/GenBank/DDBJ whole genome shotgun (WGS) entry which is preliminary data.</text>
</comment>
<dbReference type="EMBL" id="AGZG01000004">
    <property type="protein sequence ID" value="EKB81749.1"/>
    <property type="molecule type" value="Genomic_DNA"/>
</dbReference>
<dbReference type="AlphaFoldDB" id="K1PNT1"/>
<evidence type="ECO:0000313" key="4">
    <source>
        <dbReference type="Proteomes" id="UP000004722"/>
    </source>
</evidence>
<gene>
    <name evidence="3" type="ORF">HMPREF9249_00091</name>
</gene>
<feature type="domain" description="MIP18 family-like" evidence="1">
    <location>
        <begin position="21"/>
        <end position="91"/>
    </location>
</feature>
<name>K1PNT1_9LACO</name>